<name>R7W9I9_AEGTA</name>
<dbReference type="Gene3D" id="1.20.1280.50">
    <property type="match status" value="1"/>
</dbReference>
<dbReference type="InterPro" id="IPR001810">
    <property type="entry name" value="F-box_dom"/>
</dbReference>
<feature type="region of interest" description="Disordered" evidence="1">
    <location>
        <begin position="405"/>
        <end position="444"/>
    </location>
</feature>
<organism evidence="2">
    <name type="scientific">Aegilops tauschii</name>
    <name type="common">Tausch's goatgrass</name>
    <name type="synonym">Aegilops squarrosa</name>
    <dbReference type="NCBI Taxonomy" id="37682"/>
    <lineage>
        <taxon>Eukaryota</taxon>
        <taxon>Viridiplantae</taxon>
        <taxon>Streptophyta</taxon>
        <taxon>Embryophyta</taxon>
        <taxon>Tracheophyta</taxon>
        <taxon>Spermatophyta</taxon>
        <taxon>Magnoliopsida</taxon>
        <taxon>Liliopsida</taxon>
        <taxon>Poales</taxon>
        <taxon>Poaceae</taxon>
        <taxon>BOP clade</taxon>
        <taxon>Pooideae</taxon>
        <taxon>Triticodae</taxon>
        <taxon>Triticeae</taxon>
        <taxon>Triticinae</taxon>
        <taxon>Aegilops</taxon>
    </lineage>
</organism>
<evidence type="ECO:0000256" key="1">
    <source>
        <dbReference type="SAM" id="MobiDB-lite"/>
    </source>
</evidence>
<protein>
    <submittedName>
        <fullName evidence="2">Uncharacterized protein</fullName>
    </submittedName>
</protein>
<proteinExistence type="predicted"/>
<dbReference type="PANTHER" id="PTHR34591">
    <property type="entry name" value="OS03G0653100 PROTEIN-RELATED"/>
    <property type="match status" value="1"/>
</dbReference>
<dbReference type="EnsemblPlants" id="EMT18173">
    <property type="protein sequence ID" value="EMT18173"/>
    <property type="gene ID" value="F775_17678"/>
</dbReference>
<dbReference type="AlphaFoldDB" id="R7W9I9"/>
<dbReference type="PANTHER" id="PTHR34591:SF53">
    <property type="entry name" value="F-BOX DOMAIN-CONTAINING PROTEIN"/>
    <property type="match status" value="1"/>
</dbReference>
<dbReference type="Pfam" id="PF12937">
    <property type="entry name" value="F-box-like"/>
    <property type="match status" value="1"/>
</dbReference>
<dbReference type="SMART" id="SM00256">
    <property type="entry name" value="FBOX"/>
    <property type="match status" value="1"/>
</dbReference>
<feature type="compositionally biased region" description="Acidic residues" evidence="1">
    <location>
        <begin position="419"/>
        <end position="436"/>
    </location>
</feature>
<sequence length="545" mass="62957">MAGEMDTNDDANGFCFPYDVLVDILHRLPARVLADSRRVCHTWRTIIDAHSLLLPHAFPREFPGIYTHYYGYTSDSALFARPMPRSDEPGYQRPFSWGDWDMCIQQHCNGLLLVRDSYQLERANEIYVCNPTTVRCACLPRPPTPWPCNVEGMFLAFDPAMSRYHKVFLLPSKKTPSRWFTEKEQWELEEEESYGFASQFGELDGKVIKMLPLLVFSSQTGQWENKKFAPGRCAPGHIYDMVTTPCGFKRLAWSAEYWHGSLYVHCHSGVLLILRCSEGVYDMIQLPGDLAPYDDEEGMETWDLPKRSVLANYERGVCYVTLNKYHLLVWTLIESTDGQLEWTLAHEADLGPHSRAMESLKRKARPRMKMEWELIEMDEKLITLLGESSNEEIDEDHDIGEEEYNEVEVEEVERNNEEADKDDDIGEESNDDEVEELGSREGSVYSWNSDEHNFIDLDERDTTDLEGCLFRIIGLHPHKDVLLLNFCSCVVAYHLGTSRMQYLGHIFPKQPTQNAANIRCAFPYRPCYLDALPQRKSQPLRNTVM</sequence>
<dbReference type="SUPFAM" id="SSF81383">
    <property type="entry name" value="F-box domain"/>
    <property type="match status" value="1"/>
</dbReference>
<evidence type="ECO:0000313" key="2">
    <source>
        <dbReference type="EnsemblPlants" id="EMT18173"/>
    </source>
</evidence>
<accession>R7W9I9</accession>
<dbReference type="InterPro" id="IPR036047">
    <property type="entry name" value="F-box-like_dom_sf"/>
</dbReference>
<reference evidence="2" key="1">
    <citation type="submission" date="2015-06" db="UniProtKB">
        <authorList>
            <consortium name="EnsemblPlants"/>
        </authorList>
    </citation>
    <scope>IDENTIFICATION</scope>
</reference>